<reference evidence="3" key="1">
    <citation type="submission" date="2021-11" db="EMBL/GenBank/DDBJ databases">
        <title>Cultivation dependent microbiological survey of springs from the worlds oldest radium mine currently devoted to the extraction of radon-saturated water.</title>
        <authorList>
            <person name="Kapinusova G."/>
            <person name="Smrhova T."/>
            <person name="Strejcek M."/>
            <person name="Suman J."/>
            <person name="Jani K."/>
            <person name="Pajer P."/>
            <person name="Uhlik O."/>
        </authorList>
    </citation>
    <scope>NUCLEOTIDE SEQUENCE [LARGE SCALE GENOMIC DNA]</scope>
    <source>
        <strain evidence="3">J379</strain>
    </source>
</reference>
<organism evidence="2 3">
    <name type="scientific">Svornostia abyssi</name>
    <dbReference type="NCBI Taxonomy" id="2898438"/>
    <lineage>
        <taxon>Bacteria</taxon>
        <taxon>Bacillati</taxon>
        <taxon>Actinomycetota</taxon>
        <taxon>Thermoleophilia</taxon>
        <taxon>Solirubrobacterales</taxon>
        <taxon>Baekduiaceae</taxon>
        <taxon>Svornostia</taxon>
    </lineage>
</organism>
<accession>A0ABY5PD20</accession>
<dbReference type="RefSeq" id="WP_353862924.1">
    <property type="nucleotide sequence ID" value="NZ_CP088295.1"/>
</dbReference>
<sequence>MRRTLTMVILTGVLAVLGSTPAYAFDVVETPTLSISDTPLGSVNAGPEFGHEIPAEQRKPRKVPILPRADCWYGGKAYSDGSIITQLGVEHVCSNGTWKKYVSQHDKE</sequence>
<dbReference type="EMBL" id="CP088295">
    <property type="protein sequence ID" value="UUY02395.1"/>
    <property type="molecule type" value="Genomic_DNA"/>
</dbReference>
<dbReference type="Proteomes" id="UP001058860">
    <property type="component" value="Chromosome"/>
</dbReference>
<feature type="chain" id="PRO_5046486646" evidence="1">
    <location>
        <begin position="25"/>
        <end position="108"/>
    </location>
</feature>
<name>A0ABY5PD20_9ACTN</name>
<proteinExistence type="predicted"/>
<protein>
    <submittedName>
        <fullName evidence="2">YnjH family protein</fullName>
    </submittedName>
</protein>
<feature type="signal peptide" evidence="1">
    <location>
        <begin position="1"/>
        <end position="24"/>
    </location>
</feature>
<evidence type="ECO:0000256" key="1">
    <source>
        <dbReference type="SAM" id="SignalP"/>
    </source>
</evidence>
<keyword evidence="1" id="KW-0732">Signal</keyword>
<evidence type="ECO:0000313" key="2">
    <source>
        <dbReference type="EMBL" id="UUY02395.1"/>
    </source>
</evidence>
<evidence type="ECO:0000313" key="3">
    <source>
        <dbReference type="Proteomes" id="UP001058860"/>
    </source>
</evidence>
<gene>
    <name evidence="2" type="ORF">LRS13_17025</name>
</gene>
<keyword evidence="3" id="KW-1185">Reference proteome</keyword>